<dbReference type="EMBL" id="NHOW01000147">
    <property type="protein sequence ID" value="OYR59531.1"/>
    <property type="molecule type" value="Genomic_DNA"/>
</dbReference>
<dbReference type="RefSeq" id="WP_176450707.1">
    <property type="nucleotide sequence ID" value="NZ_NHOW01000147.1"/>
</dbReference>
<dbReference type="AlphaFoldDB" id="A0A256ISL3"/>
<dbReference type="Proteomes" id="UP000216409">
    <property type="component" value="Unassembled WGS sequence"/>
</dbReference>
<evidence type="ECO:0000313" key="1">
    <source>
        <dbReference type="EMBL" id="OYR59531.1"/>
    </source>
</evidence>
<protein>
    <submittedName>
        <fullName evidence="1">Uncharacterized protein</fullName>
    </submittedName>
</protein>
<evidence type="ECO:0000313" key="2">
    <source>
        <dbReference type="Proteomes" id="UP000216409"/>
    </source>
</evidence>
<accession>A0A256ISL3</accession>
<sequence>SLLKSVVGKAEVIIYFEKPPISPPQDKLEDHPYFGEELTFEDKWAGTGPLNIEATDQSLILNFGIYADTTERGSAAVAGMVILVLEMVDHLIEDQILEDPSTIPSVDEVFSGDRLSEGEEPVFTIAEIPKVNNLEGKNN</sequence>
<name>A0A256ISL3_HALEZ</name>
<reference evidence="1 2" key="1">
    <citation type="journal article" date="2014" name="Front. Microbiol.">
        <title>Population and genomic analysis of the genus Halorubrum.</title>
        <authorList>
            <person name="Fullmer M.S."/>
            <person name="Soucy S.M."/>
            <person name="Swithers K.S."/>
            <person name="Makkay A.M."/>
            <person name="Wheeler R."/>
            <person name="Ventosa A."/>
            <person name="Gogarten J.P."/>
            <person name="Papke R.T."/>
        </authorList>
    </citation>
    <scope>NUCLEOTIDE SEQUENCE [LARGE SCALE GENOMIC DNA]</scope>
    <source>
        <strain evidence="1 2">LD3</strain>
    </source>
</reference>
<feature type="non-terminal residue" evidence="1">
    <location>
        <position position="1"/>
    </location>
</feature>
<proteinExistence type="predicted"/>
<comment type="caution">
    <text evidence="1">The sequence shown here is derived from an EMBL/GenBank/DDBJ whole genome shotgun (WGS) entry which is preliminary data.</text>
</comment>
<gene>
    <name evidence="1" type="ORF">DJ83_12950</name>
</gene>
<organism evidence="1 2">
    <name type="scientific">Halorubrum ezzemoulense</name>
    <name type="common">Halorubrum chaoviator</name>
    <dbReference type="NCBI Taxonomy" id="337243"/>
    <lineage>
        <taxon>Archaea</taxon>
        <taxon>Methanobacteriati</taxon>
        <taxon>Methanobacteriota</taxon>
        <taxon>Stenosarchaea group</taxon>
        <taxon>Halobacteria</taxon>
        <taxon>Halobacteriales</taxon>
        <taxon>Haloferacaceae</taxon>
        <taxon>Halorubrum</taxon>
    </lineage>
</organism>